<evidence type="ECO:0000313" key="3">
    <source>
        <dbReference type="Proteomes" id="UP000519158"/>
    </source>
</evidence>
<protein>
    <submittedName>
        <fullName evidence="2">Uncharacterized protein</fullName>
    </submittedName>
</protein>
<keyword evidence="1" id="KW-1133">Transmembrane helix</keyword>
<feature type="transmembrane region" description="Helical" evidence="1">
    <location>
        <begin position="28"/>
        <end position="53"/>
    </location>
</feature>
<feature type="transmembrane region" description="Helical" evidence="1">
    <location>
        <begin position="73"/>
        <end position="93"/>
    </location>
</feature>
<keyword evidence="1" id="KW-0472">Membrane</keyword>
<comment type="caution">
    <text evidence="2">The sequence shown here is derived from an EMBL/GenBank/DDBJ whole genome shotgun (WGS) entry which is preliminary data.</text>
</comment>
<evidence type="ECO:0000256" key="1">
    <source>
        <dbReference type="SAM" id="Phobius"/>
    </source>
</evidence>
<name>A0A7Y4G0V4_VIBSP</name>
<gene>
    <name evidence="2" type="ORF">F0234_14645</name>
</gene>
<dbReference type="RefSeq" id="WP_171329560.1">
    <property type="nucleotide sequence ID" value="NZ_CAWPOP010000004.1"/>
</dbReference>
<sequence>MNKLVKHRLEVSKKQAKSKWLKPETYTYLLNPIWQTFLWFGALLWGALASLFATDILDFTLPRTWDAFLHGSVHLPSTIFFATAFLLFLLFSLSRWVTAAQDRVVLDSMLTMPPHDFWAYFGKNYVLVSQLVDKNTAEGLSAVGEDVSDKSEEEIQAHNVNLDGIREDMNEAVRQILDATINLVKKWDASNLRSNSVVYRANVMTVTYFGTDDGETPIESEKAEALNKLAMSYTIQPFGAHYSGFISLEDSTFTTTTETSQSTPDSRNPIAFPFTLKNNRLSSPVTSNLWGAPRAVVSGQPSYVSNVDEIPPKYLEEGGILDKKIHENLQKYYTDKSVAHSILSIPLHDGSNLETRYVLNIYRDQEGLLFDGSKVSDFTDIIRPYSTALGRLLQSIDLFDELRNQKTEPQNDEDDAV</sequence>
<dbReference type="AlphaFoldDB" id="A0A7Y4G0V4"/>
<keyword evidence="1" id="KW-0812">Transmembrane</keyword>
<dbReference type="EMBL" id="VTXL01000012">
    <property type="protein sequence ID" value="NOJ14000.1"/>
    <property type="molecule type" value="Genomic_DNA"/>
</dbReference>
<accession>A0A7Y4G0V4</accession>
<reference evidence="2 3" key="1">
    <citation type="submission" date="2019-09" db="EMBL/GenBank/DDBJ databases">
        <title>Draft genome sequencing and comparative genomics of hatchery-associated Vibrios.</title>
        <authorList>
            <person name="Kehlet-Delgado H."/>
            <person name="Mueller R.S."/>
        </authorList>
    </citation>
    <scope>NUCLEOTIDE SEQUENCE [LARGE SCALE GENOMIC DNA]</scope>
    <source>
        <strain evidence="2 3">99-70-13A3</strain>
    </source>
</reference>
<evidence type="ECO:0000313" key="2">
    <source>
        <dbReference type="EMBL" id="NOJ14000.1"/>
    </source>
</evidence>
<proteinExistence type="predicted"/>
<dbReference type="Proteomes" id="UP000519158">
    <property type="component" value="Unassembled WGS sequence"/>
</dbReference>
<organism evidence="2 3">
    <name type="scientific">Vibrio splendidus</name>
    <dbReference type="NCBI Taxonomy" id="29497"/>
    <lineage>
        <taxon>Bacteria</taxon>
        <taxon>Pseudomonadati</taxon>
        <taxon>Pseudomonadota</taxon>
        <taxon>Gammaproteobacteria</taxon>
        <taxon>Vibrionales</taxon>
        <taxon>Vibrionaceae</taxon>
        <taxon>Vibrio</taxon>
    </lineage>
</organism>